<comment type="caution">
    <text evidence="3">The sequence shown here is derived from an EMBL/GenBank/DDBJ whole genome shotgun (WGS) entry which is preliminary data.</text>
</comment>
<evidence type="ECO:0000259" key="1">
    <source>
        <dbReference type="Pfam" id="PF13173"/>
    </source>
</evidence>
<reference evidence="3 4" key="1">
    <citation type="submission" date="2022-06" db="EMBL/GenBank/DDBJ databases">
        <title>Isolation of gut microbiota from human fecal samples.</title>
        <authorList>
            <person name="Pamer E.G."/>
            <person name="Barat B."/>
            <person name="Waligurski E."/>
            <person name="Medina S."/>
            <person name="Paddock L."/>
            <person name="Mostad J."/>
        </authorList>
    </citation>
    <scope>NUCLEOTIDE SEQUENCE [LARGE SCALE GENOMIC DNA]</scope>
    <source>
        <strain evidence="3 4">DFI.9.90</strain>
    </source>
</reference>
<gene>
    <name evidence="3" type="ORF">NE630_13300</name>
</gene>
<dbReference type="InterPro" id="IPR027417">
    <property type="entry name" value="P-loop_NTPase"/>
</dbReference>
<organism evidence="3 4">
    <name type="scientific">Cloacibacillus evryensis</name>
    <dbReference type="NCBI Taxonomy" id="508460"/>
    <lineage>
        <taxon>Bacteria</taxon>
        <taxon>Thermotogati</taxon>
        <taxon>Synergistota</taxon>
        <taxon>Synergistia</taxon>
        <taxon>Synergistales</taxon>
        <taxon>Synergistaceae</taxon>
        <taxon>Cloacibacillus</taxon>
    </lineage>
</organism>
<dbReference type="Pfam" id="PF13173">
    <property type="entry name" value="AAA_14"/>
    <property type="match status" value="1"/>
</dbReference>
<dbReference type="InterPro" id="IPR025420">
    <property type="entry name" value="DUF4143"/>
</dbReference>
<dbReference type="PANTHER" id="PTHR33295:SF20">
    <property type="entry name" value="ATPASE"/>
    <property type="match status" value="1"/>
</dbReference>
<sequence length="402" mass="46406">MIERTEYLDKLTEYRDMELIKVITGIRRCGKSTLLELYRERLQASGVLPEQMISINFEDADYNDIDDYKALYSYIKKRLAPDRMNYVFLDEVQHVREFERAVDSLFIKKNVDLYITGSNSYMLSGEIATLLSGRYVEIKMLPLSFREYVSNWNENPDLPSRYRDYTQFGSFPYTLKMRGKADLVREYLNGVYSTVILKDIVARRNISDVMTLEGVVRYLLDNVGNTCSTKKISDTLTSSGQKTSTHTVENYLAGLLDSFAFYRVQRYDVKGRSYLKTGAKYYAVDMGLRYFLLGSKYEDVGRILENVIYLELIRRGCDVYVGKVNKYEVDFIAKKGQDTAYYQVASSVRDAGTLASELRPLESIADHNPKYLITLDNDPPASHDGIKQIYALDFLLGRERRA</sequence>
<keyword evidence="4" id="KW-1185">Reference proteome</keyword>
<name>A0AAW5K8D0_9BACT</name>
<dbReference type="AlphaFoldDB" id="A0AAW5K8D0"/>
<accession>A0AAW5K8D0</accession>
<evidence type="ECO:0000313" key="4">
    <source>
        <dbReference type="Proteomes" id="UP001205919"/>
    </source>
</evidence>
<dbReference type="PANTHER" id="PTHR33295">
    <property type="entry name" value="ATPASE"/>
    <property type="match status" value="1"/>
</dbReference>
<dbReference type="GO" id="GO:0005524">
    <property type="term" value="F:ATP binding"/>
    <property type="evidence" value="ECO:0007669"/>
    <property type="project" value="UniProtKB-KW"/>
</dbReference>
<keyword evidence="3" id="KW-0547">Nucleotide-binding</keyword>
<dbReference type="RefSeq" id="WP_008709708.1">
    <property type="nucleotide sequence ID" value="NZ_CABKQM010000004.1"/>
</dbReference>
<dbReference type="Proteomes" id="UP001205919">
    <property type="component" value="Unassembled WGS sequence"/>
</dbReference>
<evidence type="ECO:0000313" key="3">
    <source>
        <dbReference type="EMBL" id="MCQ4815410.1"/>
    </source>
</evidence>
<dbReference type="Pfam" id="PF13635">
    <property type="entry name" value="DUF4143"/>
    <property type="match status" value="1"/>
</dbReference>
<keyword evidence="3" id="KW-0067">ATP-binding</keyword>
<protein>
    <submittedName>
        <fullName evidence="3">ATP-binding protein</fullName>
    </submittedName>
</protein>
<feature type="domain" description="DUF4143" evidence="2">
    <location>
        <begin position="198"/>
        <end position="346"/>
    </location>
</feature>
<proteinExistence type="predicted"/>
<dbReference type="InterPro" id="IPR041682">
    <property type="entry name" value="AAA_14"/>
</dbReference>
<dbReference type="EMBL" id="JANFYT010000035">
    <property type="protein sequence ID" value="MCQ4815410.1"/>
    <property type="molecule type" value="Genomic_DNA"/>
</dbReference>
<dbReference type="SUPFAM" id="SSF52540">
    <property type="entry name" value="P-loop containing nucleoside triphosphate hydrolases"/>
    <property type="match status" value="1"/>
</dbReference>
<feature type="domain" description="AAA" evidence="1">
    <location>
        <begin position="20"/>
        <end position="148"/>
    </location>
</feature>
<evidence type="ECO:0000259" key="2">
    <source>
        <dbReference type="Pfam" id="PF13635"/>
    </source>
</evidence>